<dbReference type="AlphaFoldDB" id="A0A432WD93"/>
<comment type="caution">
    <text evidence="1">The sequence shown here is derived from an EMBL/GenBank/DDBJ whole genome shotgun (WGS) entry which is preliminary data.</text>
</comment>
<protein>
    <submittedName>
        <fullName evidence="1">DUF1249 domain-containing protein</fullName>
    </submittedName>
</protein>
<evidence type="ECO:0000313" key="1">
    <source>
        <dbReference type="EMBL" id="RUO30377.1"/>
    </source>
</evidence>
<name>A0A432WD93_9GAMM</name>
<dbReference type="Proteomes" id="UP000287823">
    <property type="component" value="Unassembled WGS sequence"/>
</dbReference>
<dbReference type="PANTHER" id="PTHR38774">
    <property type="entry name" value="CYTOPLASMIC PROTEIN-RELATED"/>
    <property type="match status" value="1"/>
</dbReference>
<sequence>MQRRSLRYNGWPCIKKRCATSGHRSRPGYQPRSSMNKKRYVPDLRELQSLAERNYAAACGLLADEYQQGDVRQLTLGEGLNFSVTILTAAPYTTDIKVEQQSAAADYLKSSFVVRLYHDMQLAEMISSQGLERFAATYEQPNPQMHQRDEKRQINHFLADWLRLCFHRGHWHDVAISTSGTTFEFQVKR</sequence>
<gene>
    <name evidence="1" type="ORF">CWE14_13510</name>
</gene>
<reference evidence="1 2" key="1">
    <citation type="journal article" date="2011" name="Front. Microbiol.">
        <title>Genomic signatures of strain selection and enhancement in Bacillus atrophaeus var. globigii, a historical biowarfare simulant.</title>
        <authorList>
            <person name="Gibbons H.S."/>
            <person name="Broomall S.M."/>
            <person name="McNew L.A."/>
            <person name="Daligault H."/>
            <person name="Chapman C."/>
            <person name="Bruce D."/>
            <person name="Karavis M."/>
            <person name="Krepps M."/>
            <person name="McGregor P.A."/>
            <person name="Hong C."/>
            <person name="Park K.H."/>
            <person name="Akmal A."/>
            <person name="Feldman A."/>
            <person name="Lin J.S."/>
            <person name="Chang W.E."/>
            <person name="Higgs B.W."/>
            <person name="Demirev P."/>
            <person name="Lindquist J."/>
            <person name="Liem A."/>
            <person name="Fochler E."/>
            <person name="Read T.D."/>
            <person name="Tapia R."/>
            <person name="Johnson S."/>
            <person name="Bishop-Lilly K.A."/>
            <person name="Detter C."/>
            <person name="Han C."/>
            <person name="Sozhamannan S."/>
            <person name="Rosenzweig C.N."/>
            <person name="Skowronski E.W."/>
        </authorList>
    </citation>
    <scope>NUCLEOTIDE SEQUENCE [LARGE SCALE GENOMIC DNA]</scope>
    <source>
        <strain evidence="1 2">Y4G10-17</strain>
    </source>
</reference>
<dbReference type="PANTHER" id="PTHR38774:SF1">
    <property type="entry name" value="CYTOPLASMIC PROTEIN"/>
    <property type="match status" value="1"/>
</dbReference>
<accession>A0A432WD93</accession>
<dbReference type="Pfam" id="PF06853">
    <property type="entry name" value="DUF1249"/>
    <property type="match status" value="1"/>
</dbReference>
<proteinExistence type="predicted"/>
<dbReference type="InterPro" id="IPR009659">
    <property type="entry name" value="DUF1249"/>
</dbReference>
<evidence type="ECO:0000313" key="2">
    <source>
        <dbReference type="Proteomes" id="UP000287823"/>
    </source>
</evidence>
<keyword evidence="2" id="KW-1185">Reference proteome</keyword>
<organism evidence="1 2">
    <name type="scientific">Aliidiomarina soli</name>
    <dbReference type="NCBI Taxonomy" id="1928574"/>
    <lineage>
        <taxon>Bacteria</taxon>
        <taxon>Pseudomonadati</taxon>
        <taxon>Pseudomonadota</taxon>
        <taxon>Gammaproteobacteria</taxon>
        <taxon>Alteromonadales</taxon>
        <taxon>Idiomarinaceae</taxon>
        <taxon>Aliidiomarina</taxon>
    </lineage>
</organism>
<dbReference type="EMBL" id="PIPO01000006">
    <property type="protein sequence ID" value="RUO30377.1"/>
    <property type="molecule type" value="Genomic_DNA"/>
</dbReference>